<protein>
    <submittedName>
        <fullName evidence="1">Uncharacterized protein</fullName>
    </submittedName>
</protein>
<evidence type="ECO:0000313" key="2">
    <source>
        <dbReference type="Proteomes" id="UP000277580"/>
    </source>
</evidence>
<name>A0A3N4KCF2_9PEZI</name>
<gene>
    <name evidence="1" type="ORF">P167DRAFT_434536</name>
</gene>
<dbReference type="AlphaFoldDB" id="A0A3N4KCF2"/>
<dbReference type="InParanoid" id="A0A3N4KCF2"/>
<evidence type="ECO:0000313" key="1">
    <source>
        <dbReference type="EMBL" id="RPB07148.1"/>
    </source>
</evidence>
<sequence>MTSVGSFVKGRHARWTFRDNSHYNHSLSSCLGRHSRTWLRNDRPWSTTNFEEVRMKIQPLKGEGVLSCLSLHGVQPGVCLSNCTRKSALLNRRKERGSSLFILWVYQLSPVQVGALTTNICNVLRYPRSLEMTFFPRAW</sequence>
<dbReference type="Proteomes" id="UP000277580">
    <property type="component" value="Unassembled WGS sequence"/>
</dbReference>
<reference evidence="1 2" key="1">
    <citation type="journal article" date="2018" name="Nat. Ecol. Evol.">
        <title>Pezizomycetes genomes reveal the molecular basis of ectomycorrhizal truffle lifestyle.</title>
        <authorList>
            <person name="Murat C."/>
            <person name="Payen T."/>
            <person name="Noel B."/>
            <person name="Kuo A."/>
            <person name="Morin E."/>
            <person name="Chen J."/>
            <person name="Kohler A."/>
            <person name="Krizsan K."/>
            <person name="Balestrini R."/>
            <person name="Da Silva C."/>
            <person name="Montanini B."/>
            <person name="Hainaut M."/>
            <person name="Levati E."/>
            <person name="Barry K.W."/>
            <person name="Belfiori B."/>
            <person name="Cichocki N."/>
            <person name="Clum A."/>
            <person name="Dockter R.B."/>
            <person name="Fauchery L."/>
            <person name="Guy J."/>
            <person name="Iotti M."/>
            <person name="Le Tacon F."/>
            <person name="Lindquist E.A."/>
            <person name="Lipzen A."/>
            <person name="Malagnac F."/>
            <person name="Mello A."/>
            <person name="Molinier V."/>
            <person name="Miyauchi S."/>
            <person name="Poulain J."/>
            <person name="Riccioni C."/>
            <person name="Rubini A."/>
            <person name="Sitrit Y."/>
            <person name="Splivallo R."/>
            <person name="Traeger S."/>
            <person name="Wang M."/>
            <person name="Zifcakova L."/>
            <person name="Wipf D."/>
            <person name="Zambonelli A."/>
            <person name="Paolocci F."/>
            <person name="Nowrousian M."/>
            <person name="Ottonello S."/>
            <person name="Baldrian P."/>
            <person name="Spatafora J.W."/>
            <person name="Henrissat B."/>
            <person name="Nagy L.G."/>
            <person name="Aury J.M."/>
            <person name="Wincker P."/>
            <person name="Grigoriev I.V."/>
            <person name="Bonfante P."/>
            <person name="Martin F.M."/>
        </authorList>
    </citation>
    <scope>NUCLEOTIDE SEQUENCE [LARGE SCALE GENOMIC DNA]</scope>
    <source>
        <strain evidence="1 2">CCBAS932</strain>
    </source>
</reference>
<accession>A0A3N4KCF2</accession>
<proteinExistence type="predicted"/>
<organism evidence="1 2">
    <name type="scientific">Morchella conica CCBAS932</name>
    <dbReference type="NCBI Taxonomy" id="1392247"/>
    <lineage>
        <taxon>Eukaryota</taxon>
        <taxon>Fungi</taxon>
        <taxon>Dikarya</taxon>
        <taxon>Ascomycota</taxon>
        <taxon>Pezizomycotina</taxon>
        <taxon>Pezizomycetes</taxon>
        <taxon>Pezizales</taxon>
        <taxon>Morchellaceae</taxon>
        <taxon>Morchella</taxon>
    </lineage>
</organism>
<keyword evidence="2" id="KW-1185">Reference proteome</keyword>
<dbReference type="EMBL" id="ML119194">
    <property type="protein sequence ID" value="RPB07148.1"/>
    <property type="molecule type" value="Genomic_DNA"/>
</dbReference>